<evidence type="ECO:0000313" key="4">
    <source>
        <dbReference type="Proteomes" id="UP000305067"/>
    </source>
</evidence>
<sequence>MVAFKSIFVATVLAAVTIASAASVPVSKRQDAPRLNPFGDLSLNDIPERCREPCDDAVELANNAQCLSNFACLCNGDDDEVDDIGECFSCVVRHTADEQRRPQILEIGRGILSEYHQICNGAGHPVPEGTLADDGKYNDNDSDSGDDRDDNNDSANEWDDDNNDDGRNSGDDNDDDLADDVDSNDGGSNAGDDIDDDGHISDDDHQNTTGGGYASENDDWHDINDSGNESDDDDGPNSNVGGGSGTSSGGNKNGGGNDDDGSTNSLNTDDGETGAASALRTPAAAALVGSFLLGALTF</sequence>
<organism evidence="3 4">
    <name type="scientific">Pterulicium gracile</name>
    <dbReference type="NCBI Taxonomy" id="1884261"/>
    <lineage>
        <taxon>Eukaryota</taxon>
        <taxon>Fungi</taxon>
        <taxon>Dikarya</taxon>
        <taxon>Basidiomycota</taxon>
        <taxon>Agaricomycotina</taxon>
        <taxon>Agaricomycetes</taxon>
        <taxon>Agaricomycetidae</taxon>
        <taxon>Agaricales</taxon>
        <taxon>Pleurotineae</taxon>
        <taxon>Pterulaceae</taxon>
        <taxon>Pterulicium</taxon>
    </lineage>
</organism>
<name>A0A5C3QYR5_9AGAR</name>
<gene>
    <name evidence="3" type="ORF">BDV98DRAFT_387382</name>
</gene>
<feature type="chain" id="PRO_5022923488" description="Extracellular membrane protein CFEM domain-containing protein" evidence="2">
    <location>
        <begin position="22"/>
        <end position="298"/>
    </location>
</feature>
<evidence type="ECO:0008006" key="5">
    <source>
        <dbReference type="Google" id="ProtNLM"/>
    </source>
</evidence>
<feature type="compositionally biased region" description="Acidic residues" evidence="1">
    <location>
        <begin position="140"/>
        <end position="163"/>
    </location>
</feature>
<reference evidence="3 4" key="1">
    <citation type="journal article" date="2019" name="Nat. Ecol. Evol.">
        <title>Megaphylogeny resolves global patterns of mushroom evolution.</title>
        <authorList>
            <person name="Varga T."/>
            <person name="Krizsan K."/>
            <person name="Foldi C."/>
            <person name="Dima B."/>
            <person name="Sanchez-Garcia M."/>
            <person name="Sanchez-Ramirez S."/>
            <person name="Szollosi G.J."/>
            <person name="Szarkandi J.G."/>
            <person name="Papp V."/>
            <person name="Albert L."/>
            <person name="Andreopoulos W."/>
            <person name="Angelini C."/>
            <person name="Antonin V."/>
            <person name="Barry K.W."/>
            <person name="Bougher N.L."/>
            <person name="Buchanan P."/>
            <person name="Buyck B."/>
            <person name="Bense V."/>
            <person name="Catcheside P."/>
            <person name="Chovatia M."/>
            <person name="Cooper J."/>
            <person name="Damon W."/>
            <person name="Desjardin D."/>
            <person name="Finy P."/>
            <person name="Geml J."/>
            <person name="Haridas S."/>
            <person name="Hughes K."/>
            <person name="Justo A."/>
            <person name="Karasinski D."/>
            <person name="Kautmanova I."/>
            <person name="Kiss B."/>
            <person name="Kocsube S."/>
            <person name="Kotiranta H."/>
            <person name="LaButti K.M."/>
            <person name="Lechner B.E."/>
            <person name="Liimatainen K."/>
            <person name="Lipzen A."/>
            <person name="Lukacs Z."/>
            <person name="Mihaltcheva S."/>
            <person name="Morgado L.N."/>
            <person name="Niskanen T."/>
            <person name="Noordeloos M.E."/>
            <person name="Ohm R.A."/>
            <person name="Ortiz-Santana B."/>
            <person name="Ovrebo C."/>
            <person name="Racz N."/>
            <person name="Riley R."/>
            <person name="Savchenko A."/>
            <person name="Shiryaev A."/>
            <person name="Soop K."/>
            <person name="Spirin V."/>
            <person name="Szebenyi C."/>
            <person name="Tomsovsky M."/>
            <person name="Tulloss R.E."/>
            <person name="Uehling J."/>
            <person name="Grigoriev I.V."/>
            <person name="Vagvolgyi C."/>
            <person name="Papp T."/>
            <person name="Martin F.M."/>
            <person name="Miettinen O."/>
            <person name="Hibbett D.S."/>
            <person name="Nagy L.G."/>
        </authorList>
    </citation>
    <scope>NUCLEOTIDE SEQUENCE [LARGE SCALE GENOMIC DNA]</scope>
    <source>
        <strain evidence="3 4">CBS 309.79</strain>
    </source>
</reference>
<feature type="compositionally biased region" description="Basic and acidic residues" evidence="1">
    <location>
        <begin position="197"/>
        <end position="206"/>
    </location>
</feature>
<feature type="compositionally biased region" description="Acidic residues" evidence="1">
    <location>
        <begin position="171"/>
        <end position="183"/>
    </location>
</feature>
<accession>A0A5C3QYR5</accession>
<protein>
    <recommendedName>
        <fullName evidence="5">Extracellular membrane protein CFEM domain-containing protein</fullName>
    </recommendedName>
</protein>
<proteinExistence type="predicted"/>
<feature type="signal peptide" evidence="2">
    <location>
        <begin position="1"/>
        <end position="21"/>
    </location>
</feature>
<dbReference type="Proteomes" id="UP000305067">
    <property type="component" value="Unassembled WGS sequence"/>
</dbReference>
<dbReference type="EMBL" id="ML178820">
    <property type="protein sequence ID" value="TFL03514.1"/>
    <property type="molecule type" value="Genomic_DNA"/>
</dbReference>
<evidence type="ECO:0000313" key="3">
    <source>
        <dbReference type="EMBL" id="TFL03514.1"/>
    </source>
</evidence>
<evidence type="ECO:0000256" key="1">
    <source>
        <dbReference type="SAM" id="MobiDB-lite"/>
    </source>
</evidence>
<feature type="compositionally biased region" description="Gly residues" evidence="1">
    <location>
        <begin position="240"/>
        <end position="256"/>
    </location>
</feature>
<evidence type="ECO:0000256" key="2">
    <source>
        <dbReference type="SAM" id="SignalP"/>
    </source>
</evidence>
<keyword evidence="2" id="KW-0732">Signal</keyword>
<keyword evidence="4" id="KW-1185">Reference proteome</keyword>
<feature type="region of interest" description="Disordered" evidence="1">
    <location>
        <begin position="123"/>
        <end position="275"/>
    </location>
</feature>
<dbReference type="AlphaFoldDB" id="A0A5C3QYR5"/>